<feature type="compositionally biased region" description="Polar residues" evidence="1">
    <location>
        <begin position="1"/>
        <end position="13"/>
    </location>
</feature>
<evidence type="ECO:0008006" key="5">
    <source>
        <dbReference type="Google" id="ProtNLM"/>
    </source>
</evidence>
<keyword evidence="4" id="KW-1185">Reference proteome</keyword>
<keyword evidence="2" id="KW-1133">Transmembrane helix</keyword>
<evidence type="ECO:0000313" key="4">
    <source>
        <dbReference type="Proteomes" id="UP000268350"/>
    </source>
</evidence>
<dbReference type="AlphaFoldDB" id="A0A3B0J5T9"/>
<feature type="region of interest" description="Disordered" evidence="1">
    <location>
        <begin position="1"/>
        <end position="30"/>
    </location>
</feature>
<sequence>MNNLNNVCSSQSRGFGADGEDPRTRGILPSTSCRNFRQRLRSDRKMNVFQGLAIATGGVALLGVLMLIGMDVAAGDTNPGAIDRMKGMWQSAVNFLGLPELLSRAVEQRGRGGRSVDDAATQHYCNQPLDTQRLFQLIGQQVLNQEQAMARMERTISRQRQFQSLVLLGPPGVGKTLTVSALSHYFPWPGNIHSFSGAPCLPGGERDCAALRQVLAELSDCGTNLLVIDGLEPCDHHLVASYNKFLRDGLQRQSLLVLYVIDLEVDLYGRQFELMQRELPADTTIVSFRLFGREELRDCLEHELQQESRVLGQDEQARILGEALAKSCCAGCKHLRKIVLKQGRSANAAEDATAINQ</sequence>
<accession>A0A3B0J5T9</accession>
<dbReference type="Gene3D" id="3.40.50.300">
    <property type="entry name" value="P-loop containing nucleotide triphosphate hydrolases"/>
    <property type="match status" value="1"/>
</dbReference>
<reference evidence="4" key="1">
    <citation type="submission" date="2018-01" db="EMBL/GenBank/DDBJ databases">
        <authorList>
            <person name="Alioto T."/>
            <person name="Alioto T."/>
        </authorList>
    </citation>
    <scope>NUCLEOTIDE SEQUENCE [LARGE SCALE GENOMIC DNA]</scope>
</reference>
<dbReference type="OMA" id="WPENVHS"/>
<evidence type="ECO:0000313" key="3">
    <source>
        <dbReference type="EMBL" id="SPP77065.1"/>
    </source>
</evidence>
<evidence type="ECO:0000256" key="2">
    <source>
        <dbReference type="SAM" id="Phobius"/>
    </source>
</evidence>
<protein>
    <recommendedName>
        <fullName evidence="5">AAA+ ATPase domain-containing protein</fullName>
    </recommendedName>
</protein>
<feature type="transmembrane region" description="Helical" evidence="2">
    <location>
        <begin position="48"/>
        <end position="70"/>
    </location>
</feature>
<dbReference type="OrthoDB" id="8191652at2759"/>
<keyword evidence="2" id="KW-0472">Membrane</keyword>
<keyword evidence="2" id="KW-0812">Transmembrane</keyword>
<dbReference type="SUPFAM" id="SSF52540">
    <property type="entry name" value="P-loop containing nucleoside triphosphate hydrolases"/>
    <property type="match status" value="1"/>
</dbReference>
<dbReference type="EMBL" id="OUUW01000002">
    <property type="protein sequence ID" value="SPP77065.1"/>
    <property type="molecule type" value="Genomic_DNA"/>
</dbReference>
<dbReference type="Proteomes" id="UP000268350">
    <property type="component" value="Unassembled WGS sequence"/>
</dbReference>
<proteinExistence type="predicted"/>
<evidence type="ECO:0000256" key="1">
    <source>
        <dbReference type="SAM" id="MobiDB-lite"/>
    </source>
</evidence>
<name>A0A3B0J5T9_DROGU</name>
<gene>
    <name evidence="3" type="ORF">DGUA_6G007699</name>
</gene>
<dbReference type="InterPro" id="IPR027417">
    <property type="entry name" value="P-loop_NTPase"/>
</dbReference>
<organism evidence="3 4">
    <name type="scientific">Drosophila guanche</name>
    <name type="common">Fruit fly</name>
    <dbReference type="NCBI Taxonomy" id="7266"/>
    <lineage>
        <taxon>Eukaryota</taxon>
        <taxon>Metazoa</taxon>
        <taxon>Ecdysozoa</taxon>
        <taxon>Arthropoda</taxon>
        <taxon>Hexapoda</taxon>
        <taxon>Insecta</taxon>
        <taxon>Pterygota</taxon>
        <taxon>Neoptera</taxon>
        <taxon>Endopterygota</taxon>
        <taxon>Diptera</taxon>
        <taxon>Brachycera</taxon>
        <taxon>Muscomorpha</taxon>
        <taxon>Ephydroidea</taxon>
        <taxon>Drosophilidae</taxon>
        <taxon>Drosophila</taxon>
        <taxon>Sophophora</taxon>
    </lineage>
</organism>